<dbReference type="PANTHER" id="PTHR35276">
    <property type="entry name" value="S-ADENOSYL-L-METHIONINE-DEPENDENT METHYLTRANSFERASES SUPERFAMILY PROTEIN"/>
    <property type="match status" value="1"/>
</dbReference>
<dbReference type="GO" id="GO:0032259">
    <property type="term" value="P:methylation"/>
    <property type="evidence" value="ECO:0007669"/>
    <property type="project" value="UniProtKB-KW"/>
</dbReference>
<keyword evidence="2" id="KW-0808">Transferase</keyword>
<feature type="compositionally biased region" description="Basic and acidic residues" evidence="1">
    <location>
        <begin position="64"/>
        <end position="73"/>
    </location>
</feature>
<feature type="region of interest" description="Disordered" evidence="1">
    <location>
        <begin position="64"/>
        <end position="92"/>
    </location>
</feature>
<keyword evidence="3" id="KW-1185">Reference proteome</keyword>
<gene>
    <name evidence="2" type="ORF">H7C18_09040</name>
</gene>
<accession>A0A7X0VWK7</accession>
<keyword evidence="2" id="KW-0489">Methyltransferase</keyword>
<dbReference type="Pfam" id="PF06962">
    <property type="entry name" value="rRNA_methylase"/>
    <property type="match status" value="1"/>
</dbReference>
<dbReference type="Gene3D" id="3.40.50.150">
    <property type="entry name" value="Vaccinia Virus protein VP39"/>
    <property type="match status" value="1"/>
</dbReference>
<dbReference type="InterPro" id="IPR029063">
    <property type="entry name" value="SAM-dependent_MTases_sf"/>
</dbReference>
<dbReference type="RefSeq" id="WP_185128694.1">
    <property type="nucleotide sequence ID" value="NZ_JACJVO010000009.1"/>
</dbReference>
<reference evidence="2 3" key="1">
    <citation type="submission" date="2020-08" db="EMBL/GenBank/DDBJ databases">
        <title>Cohnella phylogeny.</title>
        <authorList>
            <person name="Dunlap C."/>
        </authorList>
    </citation>
    <scope>NUCLEOTIDE SEQUENCE [LARGE SCALE GENOMIC DNA]</scope>
    <source>
        <strain evidence="2 3">CBP 2801</strain>
    </source>
</reference>
<sequence length="215" mass="22279">MGFLSVLSLAQRWAAERLEPGAAAVDATAGGGVDTLFLARACGPKGRVYAFDVQRDAVNRTRERLAAAARDSESGSGNGSIARRASGGGSAPPSLAPVELLLAGHERMAELVAPEHRGRIRAVMFNLGYLPGEGGDRSIVTRPETTVAALEAALGLLAPKGIVTAVLYPGHEGGDIEAAAVEAWAAALPSVLAQSVQYRFPQKPSAPYLIAVSKR</sequence>
<evidence type="ECO:0000313" key="2">
    <source>
        <dbReference type="EMBL" id="MBB6731048.1"/>
    </source>
</evidence>
<dbReference type="InterPro" id="IPR010719">
    <property type="entry name" value="MnmM_MeTrfase"/>
</dbReference>
<organism evidence="2 3">
    <name type="scientific">Cohnella zeiphila</name>
    <dbReference type="NCBI Taxonomy" id="2761120"/>
    <lineage>
        <taxon>Bacteria</taxon>
        <taxon>Bacillati</taxon>
        <taxon>Bacillota</taxon>
        <taxon>Bacilli</taxon>
        <taxon>Bacillales</taxon>
        <taxon>Paenibacillaceae</taxon>
        <taxon>Cohnella</taxon>
    </lineage>
</organism>
<name>A0A7X0VWK7_9BACL</name>
<protein>
    <submittedName>
        <fullName evidence="2">Class I SAM-dependent methyltransferase</fullName>
    </submittedName>
</protein>
<dbReference type="Proteomes" id="UP000564644">
    <property type="component" value="Unassembled WGS sequence"/>
</dbReference>
<proteinExistence type="predicted"/>
<dbReference type="PANTHER" id="PTHR35276:SF1">
    <property type="entry name" value="TRNA (MNM(5)S(2)U34)-METHYLTRANSFERASE, CHLOROPLASTIC"/>
    <property type="match status" value="1"/>
</dbReference>
<evidence type="ECO:0000313" key="3">
    <source>
        <dbReference type="Proteomes" id="UP000564644"/>
    </source>
</evidence>
<comment type="caution">
    <text evidence="2">The sequence shown here is derived from an EMBL/GenBank/DDBJ whole genome shotgun (WGS) entry which is preliminary data.</text>
</comment>
<dbReference type="SUPFAM" id="SSF53335">
    <property type="entry name" value="S-adenosyl-L-methionine-dependent methyltransferases"/>
    <property type="match status" value="1"/>
</dbReference>
<dbReference type="EMBL" id="JACJVO010000009">
    <property type="protein sequence ID" value="MBB6731048.1"/>
    <property type="molecule type" value="Genomic_DNA"/>
</dbReference>
<dbReference type="AlphaFoldDB" id="A0A7X0VWK7"/>
<dbReference type="GO" id="GO:0008168">
    <property type="term" value="F:methyltransferase activity"/>
    <property type="evidence" value="ECO:0007669"/>
    <property type="project" value="UniProtKB-KW"/>
</dbReference>
<evidence type="ECO:0000256" key="1">
    <source>
        <dbReference type="SAM" id="MobiDB-lite"/>
    </source>
</evidence>